<protein>
    <recommendedName>
        <fullName evidence="4">MT-A70 family protein</fullName>
    </recommendedName>
</protein>
<dbReference type="AlphaFoldDB" id="A0A073IBY2"/>
<evidence type="ECO:0000313" key="2">
    <source>
        <dbReference type="EMBL" id="KEJ82917.1"/>
    </source>
</evidence>
<keyword evidence="3" id="KW-1185">Reference proteome</keyword>
<dbReference type="Proteomes" id="UP000053232">
    <property type="component" value="Unassembled WGS sequence"/>
</dbReference>
<sequence length="232" mass="27955">MPKNIKAKKLIKCEQYICNQCESPINHESLNSFEVHQSNYHREVHKVARYMIKLKERKFSIVEKYRGEHTIVKDMKLYTNLKMTKLKQQQKKREDSSDQNSRKAQQKQKRRLQMGTSLQQFSKTSIKLNIKQQLSLSYSREKQMIKKYGSQLQMTLWQDKFYEAVLMDPAYRIKQGVLYDDEILKKPIELVQERGILIMWFVNQKKEVLRQFLKDHGYYEVEKGEQIILKKK</sequence>
<organism evidence="2 3">
    <name type="scientific">Oxytricha trifallax</name>
    <dbReference type="NCBI Taxonomy" id="1172189"/>
    <lineage>
        <taxon>Eukaryota</taxon>
        <taxon>Sar</taxon>
        <taxon>Alveolata</taxon>
        <taxon>Ciliophora</taxon>
        <taxon>Intramacronucleata</taxon>
        <taxon>Spirotrichea</taxon>
        <taxon>Stichotrichia</taxon>
        <taxon>Sporadotrichida</taxon>
        <taxon>Oxytrichidae</taxon>
        <taxon>Oxytrichinae</taxon>
        <taxon>Oxytricha</taxon>
    </lineage>
</organism>
<gene>
    <name evidence="2" type="ORF">OXYTRIMIC_470</name>
</gene>
<evidence type="ECO:0000256" key="1">
    <source>
        <dbReference type="SAM" id="MobiDB-lite"/>
    </source>
</evidence>
<name>A0A073IBY2_9SPIT</name>
<comment type="caution">
    <text evidence="2">The sequence shown here is derived from an EMBL/GenBank/DDBJ whole genome shotgun (WGS) entry which is preliminary data.</text>
</comment>
<reference evidence="3" key="1">
    <citation type="journal article" date="2014" name="Cell">
        <title>The Architecture of a Scrambled Genome Reveals Massive Levels of Genomic Rearrangement during Development.</title>
        <authorList>
            <person name="Chen X."/>
            <person name="Bracht J.R."/>
            <person name="Goldman A.D."/>
            <person name="Dolzhenko E."/>
            <person name="Clay D.M."/>
            <person name="Swart E.C."/>
            <person name="Perlman D.H."/>
            <person name="Doak T.G."/>
            <person name="Stuart A."/>
            <person name="Amemiya C.T."/>
            <person name="Sebra R.P."/>
            <person name="Landweber L.F."/>
        </authorList>
    </citation>
    <scope>NUCLEOTIDE SEQUENCE [LARGE SCALE GENOMIC DNA]</scope>
    <source>
        <strain evidence="3">JRB310</strain>
    </source>
</reference>
<proteinExistence type="predicted"/>
<feature type="region of interest" description="Disordered" evidence="1">
    <location>
        <begin position="86"/>
        <end position="115"/>
    </location>
</feature>
<evidence type="ECO:0008006" key="4">
    <source>
        <dbReference type="Google" id="ProtNLM"/>
    </source>
</evidence>
<evidence type="ECO:0000313" key="3">
    <source>
        <dbReference type="Proteomes" id="UP000053232"/>
    </source>
</evidence>
<accession>A0A073IBY2</accession>
<dbReference type="EMBL" id="ARYC01002102">
    <property type="protein sequence ID" value="KEJ82917.1"/>
    <property type="molecule type" value="Genomic_DNA"/>
</dbReference>